<dbReference type="WBParaSite" id="HPBE_0002111401-mRNA-1">
    <property type="protein sequence ID" value="HPBE_0002111401-mRNA-1"/>
    <property type="gene ID" value="HPBE_0002111401"/>
</dbReference>
<gene>
    <name evidence="1" type="ORF">HPBE_LOCUS21113</name>
</gene>
<proteinExistence type="predicted"/>
<name>A0A183GFE5_HELPZ</name>
<evidence type="ECO:0000313" key="3">
    <source>
        <dbReference type="WBParaSite" id="HPBE_0002111401-mRNA-1"/>
    </source>
</evidence>
<reference evidence="3" key="2">
    <citation type="submission" date="2019-09" db="UniProtKB">
        <authorList>
            <consortium name="WormBaseParasite"/>
        </authorList>
    </citation>
    <scope>IDENTIFICATION</scope>
</reference>
<evidence type="ECO:0000313" key="2">
    <source>
        <dbReference type="Proteomes" id="UP000050761"/>
    </source>
</evidence>
<dbReference type="EMBL" id="UZAH01032713">
    <property type="protein sequence ID" value="VDP23424.1"/>
    <property type="molecule type" value="Genomic_DNA"/>
</dbReference>
<reference evidence="1 2" key="1">
    <citation type="submission" date="2018-11" db="EMBL/GenBank/DDBJ databases">
        <authorList>
            <consortium name="Pathogen Informatics"/>
        </authorList>
    </citation>
    <scope>NUCLEOTIDE SEQUENCE [LARGE SCALE GENOMIC DNA]</scope>
</reference>
<dbReference type="OrthoDB" id="5868781at2759"/>
<keyword evidence="2" id="KW-1185">Reference proteome</keyword>
<sequence length="152" mass="17155">MGRAGPIRQAKKNMKWVNVKGNPGLCSVDENGEAEIPVWNVAIELLVLKAFQEIGEWENNVKKGQQMLNNLLRKNREGCDGSTSGLWELVKEYNAVFAVEGRELTQTNLVGHEIDTGDTELIRQTTRPVPLGARLKVKKMIRELLDRGIRYL</sequence>
<dbReference type="Proteomes" id="UP000050761">
    <property type="component" value="Unassembled WGS sequence"/>
</dbReference>
<organism evidence="2 3">
    <name type="scientific">Heligmosomoides polygyrus</name>
    <name type="common">Parasitic roundworm</name>
    <dbReference type="NCBI Taxonomy" id="6339"/>
    <lineage>
        <taxon>Eukaryota</taxon>
        <taxon>Metazoa</taxon>
        <taxon>Ecdysozoa</taxon>
        <taxon>Nematoda</taxon>
        <taxon>Chromadorea</taxon>
        <taxon>Rhabditida</taxon>
        <taxon>Rhabditina</taxon>
        <taxon>Rhabditomorpha</taxon>
        <taxon>Strongyloidea</taxon>
        <taxon>Heligmosomidae</taxon>
        <taxon>Heligmosomoides</taxon>
    </lineage>
</organism>
<protein>
    <submittedName>
        <fullName evidence="3">Gag-pol polyprotein</fullName>
    </submittedName>
</protein>
<evidence type="ECO:0000313" key="1">
    <source>
        <dbReference type="EMBL" id="VDP23424.1"/>
    </source>
</evidence>
<accession>A0A183GFE5</accession>
<dbReference type="AlphaFoldDB" id="A0A183GFE5"/>
<accession>A0A3P8CUF3</accession>